<reference evidence="9 10" key="1">
    <citation type="submission" date="2018-08" db="EMBL/GenBank/DDBJ databases">
        <title>Jishengella sp. nov., isolated from a root of Azadirachta indica A. Juss. var. siamensis Valenton.</title>
        <authorList>
            <person name="Kuncharoen N."/>
            <person name="Tanasupawat S."/>
            <person name="Kudo T."/>
            <person name="Ohkuma M."/>
        </authorList>
    </citation>
    <scope>NUCLEOTIDE SEQUENCE [LARGE SCALE GENOMIC DNA]</scope>
    <source>
        <strain evidence="9 10">AZ1-13</strain>
    </source>
</reference>
<evidence type="ECO:0000256" key="3">
    <source>
        <dbReference type="ARBA" id="ARBA00022475"/>
    </source>
</evidence>
<comment type="similarity">
    <text evidence="7">Belongs to the binding-protein-dependent transport system permease family.</text>
</comment>
<keyword evidence="6 7" id="KW-0472">Membrane</keyword>
<dbReference type="CDD" id="cd06261">
    <property type="entry name" value="TM_PBP2"/>
    <property type="match status" value="1"/>
</dbReference>
<dbReference type="PANTHER" id="PTHR32243:SF18">
    <property type="entry name" value="INNER MEMBRANE ABC TRANSPORTER PERMEASE PROTEIN YCJP"/>
    <property type="match status" value="1"/>
</dbReference>
<organism evidence="9 10">
    <name type="scientific">Micromonospora radicis</name>
    <dbReference type="NCBI Taxonomy" id="1894971"/>
    <lineage>
        <taxon>Bacteria</taxon>
        <taxon>Bacillati</taxon>
        <taxon>Actinomycetota</taxon>
        <taxon>Actinomycetes</taxon>
        <taxon>Micromonosporales</taxon>
        <taxon>Micromonosporaceae</taxon>
        <taxon>Micromonospora</taxon>
    </lineage>
</organism>
<name>A0A418MWK8_9ACTN</name>
<evidence type="ECO:0000256" key="1">
    <source>
        <dbReference type="ARBA" id="ARBA00004651"/>
    </source>
</evidence>
<dbReference type="Pfam" id="PF00528">
    <property type="entry name" value="BPD_transp_1"/>
    <property type="match status" value="1"/>
</dbReference>
<evidence type="ECO:0000259" key="8">
    <source>
        <dbReference type="PROSITE" id="PS50928"/>
    </source>
</evidence>
<evidence type="ECO:0000313" key="10">
    <source>
        <dbReference type="Proteomes" id="UP000283832"/>
    </source>
</evidence>
<evidence type="ECO:0000256" key="6">
    <source>
        <dbReference type="ARBA" id="ARBA00023136"/>
    </source>
</evidence>
<proteinExistence type="inferred from homology"/>
<evidence type="ECO:0000256" key="7">
    <source>
        <dbReference type="RuleBase" id="RU363032"/>
    </source>
</evidence>
<feature type="transmembrane region" description="Helical" evidence="7">
    <location>
        <begin position="243"/>
        <end position="265"/>
    </location>
</feature>
<comment type="subcellular location">
    <subcellularLocation>
        <location evidence="1 7">Cell membrane</location>
        <topology evidence="1 7">Multi-pass membrane protein</topology>
    </subcellularLocation>
</comment>
<keyword evidence="10" id="KW-1185">Reference proteome</keyword>
<evidence type="ECO:0000256" key="4">
    <source>
        <dbReference type="ARBA" id="ARBA00022692"/>
    </source>
</evidence>
<evidence type="ECO:0000313" key="9">
    <source>
        <dbReference type="EMBL" id="RIV39342.1"/>
    </source>
</evidence>
<dbReference type="InterPro" id="IPR035906">
    <property type="entry name" value="MetI-like_sf"/>
</dbReference>
<evidence type="ECO:0000256" key="5">
    <source>
        <dbReference type="ARBA" id="ARBA00022989"/>
    </source>
</evidence>
<dbReference type="EMBL" id="QXEC01000006">
    <property type="protein sequence ID" value="RIV39342.1"/>
    <property type="molecule type" value="Genomic_DNA"/>
</dbReference>
<protein>
    <submittedName>
        <fullName evidence="9">Carbohydrate ABC transporter permease</fullName>
    </submittedName>
</protein>
<feature type="transmembrane region" description="Helical" evidence="7">
    <location>
        <begin position="75"/>
        <end position="99"/>
    </location>
</feature>
<keyword evidence="5 7" id="KW-1133">Transmembrane helix</keyword>
<dbReference type="InterPro" id="IPR050901">
    <property type="entry name" value="BP-dep_ABC_trans_perm"/>
</dbReference>
<dbReference type="PROSITE" id="PS50928">
    <property type="entry name" value="ABC_TM1"/>
    <property type="match status" value="1"/>
</dbReference>
<dbReference type="Gene3D" id="1.10.3720.10">
    <property type="entry name" value="MetI-like"/>
    <property type="match status" value="1"/>
</dbReference>
<dbReference type="Proteomes" id="UP000283832">
    <property type="component" value="Unassembled WGS sequence"/>
</dbReference>
<dbReference type="GO" id="GO:0005886">
    <property type="term" value="C:plasma membrane"/>
    <property type="evidence" value="ECO:0007669"/>
    <property type="project" value="UniProtKB-SubCell"/>
</dbReference>
<dbReference type="SUPFAM" id="SSF161098">
    <property type="entry name" value="MetI-like"/>
    <property type="match status" value="1"/>
</dbReference>
<feature type="transmembrane region" description="Helical" evidence="7">
    <location>
        <begin position="191"/>
        <end position="212"/>
    </location>
</feature>
<keyword evidence="4 7" id="KW-0812">Transmembrane</keyword>
<keyword evidence="2 7" id="KW-0813">Transport</keyword>
<feature type="domain" description="ABC transmembrane type-1" evidence="8">
    <location>
        <begin position="71"/>
        <end position="265"/>
    </location>
</feature>
<dbReference type="GO" id="GO:0055085">
    <property type="term" value="P:transmembrane transport"/>
    <property type="evidence" value="ECO:0007669"/>
    <property type="project" value="InterPro"/>
</dbReference>
<dbReference type="OrthoDB" id="9794684at2"/>
<keyword evidence="3" id="KW-1003">Cell membrane</keyword>
<feature type="transmembrane region" description="Helical" evidence="7">
    <location>
        <begin position="12"/>
        <end position="31"/>
    </location>
</feature>
<evidence type="ECO:0000256" key="2">
    <source>
        <dbReference type="ARBA" id="ARBA00022448"/>
    </source>
</evidence>
<dbReference type="InterPro" id="IPR000515">
    <property type="entry name" value="MetI-like"/>
</dbReference>
<sequence length="279" mass="31338">MRTAGWGRRAVLFVWVLFALFPVYWTLITAFKQQVDIYDGPRFIPFVDFEPTLQAWRTLFGDGGGDFLGKFANSVVFSGVSSLLAVILGGFAAYGLARYRYKYGPYRNDDLSFLIVSQRIMPPIVSVLALYVVFVNLRLLDTAFGMILAYTAMNLPLTVYLLRTFFEAIPVEVEHAAALDGYPQWQRLLRVVFPLAAPGLAAAFLLSFFFAWNDFLFSLMLTFNDAQTLPLYITSLNAQSQPLWWLISAVGLVALVPPAIVTVVLDRFMARQVLIGGMR</sequence>
<feature type="transmembrane region" description="Helical" evidence="7">
    <location>
        <begin position="120"/>
        <end position="137"/>
    </location>
</feature>
<dbReference type="PANTHER" id="PTHR32243">
    <property type="entry name" value="MALTOSE TRANSPORT SYSTEM PERMEASE-RELATED"/>
    <property type="match status" value="1"/>
</dbReference>
<gene>
    <name evidence="9" type="ORF">D2L64_08370</name>
</gene>
<dbReference type="RefSeq" id="WP_119574154.1">
    <property type="nucleotide sequence ID" value="NZ_QXEC01000006.1"/>
</dbReference>
<accession>A0A418MWK8</accession>
<dbReference type="AlphaFoldDB" id="A0A418MWK8"/>
<feature type="transmembrane region" description="Helical" evidence="7">
    <location>
        <begin position="143"/>
        <end position="162"/>
    </location>
</feature>
<comment type="caution">
    <text evidence="9">The sequence shown here is derived from an EMBL/GenBank/DDBJ whole genome shotgun (WGS) entry which is preliminary data.</text>
</comment>